<proteinExistence type="predicted"/>
<evidence type="ECO:0000313" key="2">
    <source>
        <dbReference type="Proteomes" id="UP001153050"/>
    </source>
</evidence>
<sequence length="22" mass="2804">MHFLINEIHILRFPNMFKIQVY</sequence>
<reference evidence="1 2" key="1">
    <citation type="submission" date="2022-03" db="EMBL/GenBank/DDBJ databases">
        <authorList>
            <person name="Brunel B."/>
        </authorList>
    </citation>
    <scope>NUCLEOTIDE SEQUENCE [LARGE SCALE GENOMIC DNA]</scope>
    <source>
        <strain evidence="1">STM5069sample</strain>
    </source>
</reference>
<dbReference type="Proteomes" id="UP001153050">
    <property type="component" value="Unassembled WGS sequence"/>
</dbReference>
<evidence type="ECO:0000313" key="1">
    <source>
        <dbReference type="EMBL" id="CAH2405020.1"/>
    </source>
</evidence>
<organism evidence="1 2">
    <name type="scientific">Mesorhizobium escarrei</name>
    <dbReference type="NCBI Taxonomy" id="666018"/>
    <lineage>
        <taxon>Bacteria</taxon>
        <taxon>Pseudomonadati</taxon>
        <taxon>Pseudomonadota</taxon>
        <taxon>Alphaproteobacteria</taxon>
        <taxon>Hyphomicrobiales</taxon>
        <taxon>Phyllobacteriaceae</taxon>
        <taxon>Mesorhizobium</taxon>
    </lineage>
</organism>
<name>A0ABN8K444_9HYPH</name>
<gene>
    <name evidence="1" type="ORF">MES5069_450017</name>
</gene>
<accession>A0ABN8K444</accession>
<keyword evidence="2" id="KW-1185">Reference proteome</keyword>
<comment type="caution">
    <text evidence="1">The sequence shown here is derived from an EMBL/GenBank/DDBJ whole genome shotgun (WGS) entry which is preliminary data.</text>
</comment>
<protein>
    <submittedName>
        <fullName evidence="1">Uncharacterized protein</fullName>
    </submittedName>
</protein>
<dbReference type="EMBL" id="CAKXZT010000141">
    <property type="protein sequence ID" value="CAH2405020.1"/>
    <property type="molecule type" value="Genomic_DNA"/>
</dbReference>